<evidence type="ECO:0000313" key="7">
    <source>
        <dbReference type="Proteomes" id="UP000054560"/>
    </source>
</evidence>
<keyword evidence="3" id="KW-0808">Transferase</keyword>
<sequence>MVSGKGVYSMEGAVLLSEAPLGTGIVVVESVYSMDGSMAPLSAVCDVVDEFKGNLIVDEAHTLGLYGDTGVGLVDSLNLRHRVFATVHPFGKALGFHGAVIVGSNLLMEYLHNYSRSFIYTTALPNTSLVAIRLLWDEMITAKPQRQKVADLINLFGAEAHAAAQRTPNFDYIPSNSPIQALVVGSNHKAISAAAYLKRRGIMTFPIRSPTVAKGTERLRVVLHAHNTEEEVKALISAYEAFLIESAT</sequence>
<dbReference type="GeneID" id="25906534"/>
<dbReference type="OrthoDB" id="2382073at2759"/>
<feature type="domain" description="Aminotransferase class I/classII large" evidence="5">
    <location>
        <begin position="17"/>
        <end position="237"/>
    </location>
</feature>
<dbReference type="STRING" id="667725.A0A0L0FYG4"/>
<organism evidence="6 7">
    <name type="scientific">Sphaeroforma arctica JP610</name>
    <dbReference type="NCBI Taxonomy" id="667725"/>
    <lineage>
        <taxon>Eukaryota</taxon>
        <taxon>Ichthyosporea</taxon>
        <taxon>Ichthyophonida</taxon>
        <taxon>Sphaeroforma</taxon>
    </lineage>
</organism>
<dbReference type="InterPro" id="IPR015421">
    <property type="entry name" value="PyrdxlP-dep_Trfase_major"/>
</dbReference>
<keyword evidence="4" id="KW-0663">Pyridoxal phosphate</keyword>
<dbReference type="SUPFAM" id="SSF53383">
    <property type="entry name" value="PLP-dependent transferases"/>
    <property type="match status" value="1"/>
</dbReference>
<dbReference type="AlphaFoldDB" id="A0A0L0FYG4"/>
<evidence type="ECO:0000256" key="3">
    <source>
        <dbReference type="ARBA" id="ARBA00022679"/>
    </source>
</evidence>
<accession>A0A0L0FYG4</accession>
<dbReference type="RefSeq" id="XP_014155561.1">
    <property type="nucleotide sequence ID" value="XM_014300086.1"/>
</dbReference>
<evidence type="ECO:0000256" key="2">
    <source>
        <dbReference type="ARBA" id="ARBA00010008"/>
    </source>
</evidence>
<dbReference type="PANTHER" id="PTHR13693:SF77">
    <property type="entry name" value="8-AMINO-7-OXONONANOATE SYNTHASE"/>
    <property type="match status" value="1"/>
</dbReference>
<dbReference type="Pfam" id="PF00155">
    <property type="entry name" value="Aminotran_1_2"/>
    <property type="match status" value="1"/>
</dbReference>
<evidence type="ECO:0000256" key="4">
    <source>
        <dbReference type="ARBA" id="ARBA00022898"/>
    </source>
</evidence>
<keyword evidence="7" id="KW-1185">Reference proteome</keyword>
<evidence type="ECO:0000313" key="6">
    <source>
        <dbReference type="EMBL" id="KNC81659.1"/>
    </source>
</evidence>
<dbReference type="Gene3D" id="3.40.640.10">
    <property type="entry name" value="Type I PLP-dependent aspartate aminotransferase-like (Major domain)"/>
    <property type="match status" value="1"/>
</dbReference>
<dbReference type="eggNOG" id="KOG1359">
    <property type="taxonomic scope" value="Eukaryota"/>
</dbReference>
<name>A0A0L0FYG4_9EUKA</name>
<comment type="similarity">
    <text evidence="2">Belongs to the class-II pyridoxal-phosphate-dependent aminotransferase family. BioF subfamily.</text>
</comment>
<dbReference type="Gene3D" id="3.90.1150.10">
    <property type="entry name" value="Aspartate Aminotransferase, domain 1"/>
    <property type="match status" value="1"/>
</dbReference>
<evidence type="ECO:0000256" key="1">
    <source>
        <dbReference type="ARBA" id="ARBA00001933"/>
    </source>
</evidence>
<dbReference type="GO" id="GO:0016740">
    <property type="term" value="F:transferase activity"/>
    <property type="evidence" value="ECO:0007669"/>
    <property type="project" value="UniProtKB-KW"/>
</dbReference>
<gene>
    <name evidence="6" type="ORF">SARC_06030</name>
</gene>
<dbReference type="InterPro" id="IPR004839">
    <property type="entry name" value="Aminotransferase_I/II_large"/>
</dbReference>
<protein>
    <recommendedName>
        <fullName evidence="5">Aminotransferase class I/classII large domain-containing protein</fullName>
    </recommendedName>
</protein>
<evidence type="ECO:0000259" key="5">
    <source>
        <dbReference type="Pfam" id="PF00155"/>
    </source>
</evidence>
<dbReference type="InterPro" id="IPR015424">
    <property type="entry name" value="PyrdxlP-dep_Trfase"/>
</dbReference>
<dbReference type="InterPro" id="IPR050087">
    <property type="entry name" value="AON_synthase_class-II"/>
</dbReference>
<comment type="cofactor">
    <cofactor evidence="1">
        <name>pyridoxal 5'-phosphate</name>
        <dbReference type="ChEBI" id="CHEBI:597326"/>
    </cofactor>
</comment>
<dbReference type="PANTHER" id="PTHR13693">
    <property type="entry name" value="CLASS II AMINOTRANSFERASE/8-AMINO-7-OXONONANOATE SYNTHASE"/>
    <property type="match status" value="1"/>
</dbReference>
<dbReference type="EMBL" id="KQ242010">
    <property type="protein sequence ID" value="KNC81659.1"/>
    <property type="molecule type" value="Genomic_DNA"/>
</dbReference>
<proteinExistence type="inferred from homology"/>
<dbReference type="InterPro" id="IPR015422">
    <property type="entry name" value="PyrdxlP-dep_Trfase_small"/>
</dbReference>
<dbReference type="GO" id="GO:0030170">
    <property type="term" value="F:pyridoxal phosphate binding"/>
    <property type="evidence" value="ECO:0007669"/>
    <property type="project" value="InterPro"/>
</dbReference>
<dbReference type="Proteomes" id="UP000054560">
    <property type="component" value="Unassembled WGS sequence"/>
</dbReference>
<reference evidence="6 7" key="1">
    <citation type="submission" date="2011-02" db="EMBL/GenBank/DDBJ databases">
        <title>The Genome Sequence of Sphaeroforma arctica JP610.</title>
        <authorList>
            <consortium name="The Broad Institute Genome Sequencing Platform"/>
            <person name="Russ C."/>
            <person name="Cuomo C."/>
            <person name="Young S.K."/>
            <person name="Zeng Q."/>
            <person name="Gargeya S."/>
            <person name="Alvarado L."/>
            <person name="Berlin A."/>
            <person name="Chapman S.B."/>
            <person name="Chen Z."/>
            <person name="Freedman E."/>
            <person name="Gellesch M."/>
            <person name="Goldberg J."/>
            <person name="Griggs A."/>
            <person name="Gujja S."/>
            <person name="Heilman E."/>
            <person name="Heiman D."/>
            <person name="Howarth C."/>
            <person name="Mehta T."/>
            <person name="Neiman D."/>
            <person name="Pearson M."/>
            <person name="Roberts A."/>
            <person name="Saif S."/>
            <person name="Shea T."/>
            <person name="Shenoy N."/>
            <person name="Sisk P."/>
            <person name="Stolte C."/>
            <person name="Sykes S."/>
            <person name="White J."/>
            <person name="Yandava C."/>
            <person name="Burger G."/>
            <person name="Gray M.W."/>
            <person name="Holland P.W.H."/>
            <person name="King N."/>
            <person name="Lang F.B.F."/>
            <person name="Roger A.J."/>
            <person name="Ruiz-Trillo I."/>
            <person name="Haas B."/>
            <person name="Nusbaum C."/>
            <person name="Birren B."/>
        </authorList>
    </citation>
    <scope>NUCLEOTIDE SEQUENCE [LARGE SCALE GENOMIC DNA]</scope>
    <source>
        <strain evidence="6 7">JP610</strain>
    </source>
</reference>